<dbReference type="InterPro" id="IPR006373">
    <property type="entry name" value="VSA_Rifin"/>
</dbReference>
<dbReference type="AlphaFoldDB" id="A0A2P9DCE9"/>
<dbReference type="NCBIfam" id="TIGR01477">
    <property type="entry name" value="RIFIN"/>
    <property type="match status" value="1"/>
</dbReference>
<proteinExistence type="predicted"/>
<gene>
    <name evidence="3" type="ORF">PRG01_0905400</name>
</gene>
<dbReference type="Pfam" id="PF02009">
    <property type="entry name" value="RIFIN"/>
    <property type="match status" value="1"/>
</dbReference>
<keyword evidence="1" id="KW-1133">Transmembrane helix</keyword>
<dbReference type="VEuPathDB" id="PlasmoDB:PRG01_0905400"/>
<reference evidence="3 4" key="1">
    <citation type="submission" date="2016-09" db="EMBL/GenBank/DDBJ databases">
        <authorList>
            <consortium name="Pathogen Informatics"/>
        </authorList>
    </citation>
    <scope>NUCLEOTIDE SEQUENCE [LARGE SCALE GENOMIC DNA]</scope>
</reference>
<feature type="transmembrane region" description="Helical" evidence="1">
    <location>
        <begin position="292"/>
        <end position="314"/>
    </location>
</feature>
<organism evidence="3 4">
    <name type="scientific">Plasmodium reichenowi</name>
    <dbReference type="NCBI Taxonomy" id="5854"/>
    <lineage>
        <taxon>Eukaryota</taxon>
        <taxon>Sar</taxon>
        <taxon>Alveolata</taxon>
        <taxon>Apicomplexa</taxon>
        <taxon>Aconoidasida</taxon>
        <taxon>Haemosporida</taxon>
        <taxon>Plasmodiidae</taxon>
        <taxon>Plasmodium</taxon>
        <taxon>Plasmodium (Laverania)</taxon>
    </lineage>
</organism>
<accession>A0A2P9DCE9</accession>
<protein>
    <submittedName>
        <fullName evidence="3">Rifin PIR protein, putative</fullName>
    </submittedName>
</protein>
<feature type="signal peptide" evidence="2">
    <location>
        <begin position="1"/>
        <end position="19"/>
    </location>
</feature>
<sequence length="331" mass="36774">MKLHYSKILLFALPLNILAHNNKNKQSITLHTTHTRTTRLLCECELYAPVNYDNDPQMKEVMDNFNKQTQERFHEYKESCKVNESNVKNNVIRKFKKKLEKELMDKFVTLHTDIQSDAIPTCVCEKSIAHKVEKGCLRCAGVFGGGIAPSVGLLGGMGIYGWETAVTAAAIEYATKKGIEAGVKTVIAQMKSVPSLRTMSSIVWSKFIDGTNYNTVSGVTEAAKAAIKSNGETCTFKVKPISMACDAIYNKSQENLGPVVAHGKEATASTTENVKKVALERIDTAFLNTTNAITASVVALLIIVLLMIIIYLVLRYRRKKKMNKKLNTQIY</sequence>
<evidence type="ECO:0000256" key="1">
    <source>
        <dbReference type="SAM" id="Phobius"/>
    </source>
</evidence>
<keyword evidence="1" id="KW-0812">Transmembrane</keyword>
<dbReference type="Proteomes" id="UP000240500">
    <property type="component" value="Chromosome 9"/>
</dbReference>
<keyword evidence="2" id="KW-0732">Signal</keyword>
<dbReference type="EMBL" id="LT969572">
    <property type="protein sequence ID" value="SOV78707.1"/>
    <property type="molecule type" value="Genomic_DNA"/>
</dbReference>
<dbReference type="OrthoDB" id="10448055at2759"/>
<keyword evidence="1" id="KW-0472">Membrane</keyword>
<evidence type="ECO:0000256" key="2">
    <source>
        <dbReference type="SAM" id="SignalP"/>
    </source>
</evidence>
<evidence type="ECO:0000313" key="3">
    <source>
        <dbReference type="EMBL" id="SOV78707.1"/>
    </source>
</evidence>
<feature type="chain" id="PRO_5015177316" evidence="2">
    <location>
        <begin position="20"/>
        <end position="331"/>
    </location>
</feature>
<evidence type="ECO:0000313" key="4">
    <source>
        <dbReference type="Proteomes" id="UP000240500"/>
    </source>
</evidence>
<name>A0A2P9DCE9_PLARE</name>
<dbReference type="VEuPathDB" id="PlasmoDB:PRCDC_0010300"/>